<dbReference type="Proteomes" id="UP000026962">
    <property type="component" value="Chromosome 12"/>
</dbReference>
<dbReference type="Gene3D" id="3.80.10.10">
    <property type="entry name" value="Ribonuclease Inhibitor"/>
    <property type="match status" value="1"/>
</dbReference>
<dbReference type="SUPFAM" id="SSF52058">
    <property type="entry name" value="L domain-like"/>
    <property type="match status" value="1"/>
</dbReference>
<dbReference type="EnsemblPlants" id="OPUNC12G11530.2">
    <property type="protein sequence ID" value="OPUNC12G11530.2"/>
    <property type="gene ID" value="OPUNC12G11530"/>
</dbReference>
<dbReference type="PANTHER" id="PTHR47988">
    <property type="entry name" value="SOMATIC EMBRYOGENESIS RECEPTOR KINASE 1"/>
    <property type="match status" value="1"/>
</dbReference>
<dbReference type="Gramene" id="OPUNC12G11530.2">
    <property type="protein sequence ID" value="OPUNC12G11530.2"/>
    <property type="gene ID" value="OPUNC12G11530"/>
</dbReference>
<evidence type="ECO:0000313" key="5">
    <source>
        <dbReference type="EnsemblPlants" id="OPUNC12G11530.2"/>
    </source>
</evidence>
<comment type="subcellular location">
    <subcellularLocation>
        <location evidence="1">Membrane</location>
    </subcellularLocation>
</comment>
<evidence type="ECO:0000256" key="3">
    <source>
        <dbReference type="ARBA" id="ARBA00022729"/>
    </source>
</evidence>
<keyword evidence="4" id="KW-0677">Repeat</keyword>
<sequence>MASPLASPASTGPPPPPRWPLALSRLLFRPSDASASPHPPCLLLNPAADPSPDPASVIAEDEGRAHAVQVPYHGGPVWGLGVVGWQRQQPLCLIDDAMRVVRRDMRGAHNALQGTVPPELGSLRCLRVLILDANNLTGSIPASLGNLTSLTELALTGNHLSGHIPSALGNLRASSAST</sequence>
<keyword evidence="2" id="KW-0433">Leucine-rich repeat</keyword>
<organism evidence="5">
    <name type="scientific">Oryza punctata</name>
    <name type="common">Red rice</name>
    <dbReference type="NCBI Taxonomy" id="4537"/>
    <lineage>
        <taxon>Eukaryota</taxon>
        <taxon>Viridiplantae</taxon>
        <taxon>Streptophyta</taxon>
        <taxon>Embryophyta</taxon>
        <taxon>Tracheophyta</taxon>
        <taxon>Spermatophyta</taxon>
        <taxon>Magnoliopsida</taxon>
        <taxon>Liliopsida</taxon>
        <taxon>Poales</taxon>
        <taxon>Poaceae</taxon>
        <taxon>BOP clade</taxon>
        <taxon>Oryzoideae</taxon>
        <taxon>Oryzeae</taxon>
        <taxon>Oryzinae</taxon>
        <taxon>Oryza</taxon>
    </lineage>
</organism>
<dbReference type="FunFam" id="3.80.10.10:FF:000383">
    <property type="entry name" value="Leucine-rich repeat receptor protein kinase EMS1"/>
    <property type="match status" value="1"/>
</dbReference>
<evidence type="ECO:0000256" key="2">
    <source>
        <dbReference type="ARBA" id="ARBA00022614"/>
    </source>
</evidence>
<dbReference type="InterPro" id="IPR001611">
    <property type="entry name" value="Leu-rich_rpt"/>
</dbReference>
<evidence type="ECO:0000256" key="1">
    <source>
        <dbReference type="ARBA" id="ARBA00004370"/>
    </source>
</evidence>
<evidence type="ECO:0000256" key="4">
    <source>
        <dbReference type="ARBA" id="ARBA00022737"/>
    </source>
</evidence>
<name>A0A0E0MMN3_ORYPU</name>
<dbReference type="Pfam" id="PF00560">
    <property type="entry name" value="LRR_1"/>
    <property type="match status" value="2"/>
</dbReference>
<keyword evidence="6" id="KW-1185">Reference proteome</keyword>
<dbReference type="HOGENOM" id="CLU_1512939_0_0_1"/>
<protein>
    <recommendedName>
        <fullName evidence="7">Leucine-rich repeat-containing N-terminal plant-type domain-containing protein</fullName>
    </recommendedName>
</protein>
<dbReference type="AlphaFoldDB" id="A0A0E0MMN3"/>
<proteinExistence type="predicted"/>
<keyword evidence="3" id="KW-0732">Signal</keyword>
<dbReference type="GO" id="GO:0016020">
    <property type="term" value="C:membrane"/>
    <property type="evidence" value="ECO:0007669"/>
    <property type="project" value="UniProtKB-SubCell"/>
</dbReference>
<reference evidence="5" key="2">
    <citation type="submission" date="2018-05" db="EMBL/GenBank/DDBJ databases">
        <title>OpunRS2 (Oryza punctata Reference Sequence Version 2).</title>
        <authorList>
            <person name="Zhang J."/>
            <person name="Kudrna D."/>
            <person name="Lee S."/>
            <person name="Talag J."/>
            <person name="Welchert J."/>
            <person name="Wing R.A."/>
        </authorList>
    </citation>
    <scope>NUCLEOTIDE SEQUENCE [LARGE SCALE GENOMIC DNA]</scope>
</reference>
<evidence type="ECO:0008006" key="7">
    <source>
        <dbReference type="Google" id="ProtNLM"/>
    </source>
</evidence>
<accession>A0A0E0MMN3</accession>
<evidence type="ECO:0000313" key="6">
    <source>
        <dbReference type="Proteomes" id="UP000026962"/>
    </source>
</evidence>
<reference evidence="5" key="1">
    <citation type="submission" date="2015-04" db="UniProtKB">
        <authorList>
            <consortium name="EnsemblPlants"/>
        </authorList>
    </citation>
    <scope>IDENTIFICATION</scope>
</reference>
<dbReference type="InterPro" id="IPR032675">
    <property type="entry name" value="LRR_dom_sf"/>
</dbReference>